<dbReference type="Proteomes" id="UP000737018">
    <property type="component" value="Unassembled WGS sequence"/>
</dbReference>
<keyword evidence="1" id="KW-0472">Membrane</keyword>
<organism evidence="2 3">
    <name type="scientific">Castanea mollissima</name>
    <name type="common">Chinese chestnut</name>
    <dbReference type="NCBI Taxonomy" id="60419"/>
    <lineage>
        <taxon>Eukaryota</taxon>
        <taxon>Viridiplantae</taxon>
        <taxon>Streptophyta</taxon>
        <taxon>Embryophyta</taxon>
        <taxon>Tracheophyta</taxon>
        <taxon>Spermatophyta</taxon>
        <taxon>Magnoliopsida</taxon>
        <taxon>eudicotyledons</taxon>
        <taxon>Gunneridae</taxon>
        <taxon>Pentapetalae</taxon>
        <taxon>rosids</taxon>
        <taxon>fabids</taxon>
        <taxon>Fagales</taxon>
        <taxon>Fagaceae</taxon>
        <taxon>Castanea</taxon>
    </lineage>
</organism>
<evidence type="ECO:0000313" key="3">
    <source>
        <dbReference type="Proteomes" id="UP000737018"/>
    </source>
</evidence>
<gene>
    <name evidence="2" type="ORF">CMV_030185</name>
</gene>
<proteinExistence type="predicted"/>
<feature type="transmembrane region" description="Helical" evidence="1">
    <location>
        <begin position="16"/>
        <end position="34"/>
    </location>
</feature>
<keyword evidence="1" id="KW-0812">Transmembrane</keyword>
<keyword evidence="3" id="KW-1185">Reference proteome</keyword>
<sequence>MQPNNSSDQGIPFRSILIHSLWLTIVGIVLFRLATANTQALIYIKVFAISGAIIATAPWIAQLIVSVAIIILYKVGVCDLTWLVKSEVSGCGSRREADEDFDQGAALHRVVIARGNVTVPRGGYNLRDRFGMFVRVNERNGPQLQRDMTV</sequence>
<reference evidence="2" key="1">
    <citation type="submission" date="2020-03" db="EMBL/GenBank/DDBJ databases">
        <title>Castanea mollissima Vanexum genome sequencing.</title>
        <authorList>
            <person name="Staton M."/>
        </authorList>
    </citation>
    <scope>NUCLEOTIDE SEQUENCE</scope>
    <source>
        <tissue evidence="2">Leaf</tissue>
    </source>
</reference>
<dbReference type="EMBL" id="JRKL02013025">
    <property type="protein sequence ID" value="KAF3943233.1"/>
    <property type="molecule type" value="Genomic_DNA"/>
</dbReference>
<dbReference type="AlphaFoldDB" id="A0A8J4Q5A8"/>
<keyword evidence="1" id="KW-1133">Transmembrane helix</keyword>
<feature type="transmembrane region" description="Helical" evidence="1">
    <location>
        <begin position="46"/>
        <end position="73"/>
    </location>
</feature>
<name>A0A8J4Q5A8_9ROSI</name>
<protein>
    <submittedName>
        <fullName evidence="2">Uncharacterized protein</fullName>
    </submittedName>
</protein>
<accession>A0A8J4Q5A8</accession>
<comment type="caution">
    <text evidence="2">The sequence shown here is derived from an EMBL/GenBank/DDBJ whole genome shotgun (WGS) entry which is preliminary data.</text>
</comment>
<evidence type="ECO:0000256" key="1">
    <source>
        <dbReference type="SAM" id="Phobius"/>
    </source>
</evidence>
<evidence type="ECO:0000313" key="2">
    <source>
        <dbReference type="EMBL" id="KAF3943233.1"/>
    </source>
</evidence>
<dbReference type="OrthoDB" id="1083961at2759"/>